<dbReference type="PANTHER" id="PTHR23226">
    <property type="entry name" value="ZINC FINGER AND SCAN DOMAIN-CONTAINING"/>
    <property type="match status" value="1"/>
</dbReference>
<evidence type="ECO:0000256" key="6">
    <source>
        <dbReference type="ARBA" id="ARBA00022833"/>
    </source>
</evidence>
<dbReference type="FunFam" id="3.30.160.60:FF:000566">
    <property type="entry name" value="zinc finger protein 133 isoform X2"/>
    <property type="match status" value="1"/>
</dbReference>
<dbReference type="InterPro" id="IPR036236">
    <property type="entry name" value="Znf_C2H2_sf"/>
</dbReference>
<keyword evidence="10" id="KW-0539">Nucleus</keyword>
<dbReference type="PROSITE" id="PS50157">
    <property type="entry name" value="ZINC_FINGER_C2H2_2"/>
    <property type="match status" value="2"/>
</dbReference>
<dbReference type="InterPro" id="IPR013087">
    <property type="entry name" value="Znf_C2H2_type"/>
</dbReference>
<keyword evidence="4" id="KW-0677">Repeat</keyword>
<comment type="similarity">
    <text evidence="2">Belongs to the krueppel C2H2-type zinc-finger protein family.</text>
</comment>
<dbReference type="SUPFAM" id="SSF57667">
    <property type="entry name" value="beta-beta-alpha zinc fingers"/>
    <property type="match status" value="1"/>
</dbReference>
<sequence>CPDCGKGFSSRCNVIKHQRIRTGEKPFKCSECGKGFADSSNLSHHRRSHTG</sequence>
<dbReference type="GO" id="GO:0045892">
    <property type="term" value="P:negative regulation of DNA-templated transcription"/>
    <property type="evidence" value="ECO:0007669"/>
    <property type="project" value="UniProtKB-ARBA"/>
</dbReference>
<evidence type="ECO:0000256" key="10">
    <source>
        <dbReference type="ARBA" id="ARBA00023242"/>
    </source>
</evidence>
<keyword evidence="6" id="KW-0862">Zinc</keyword>
<proteinExistence type="inferred from homology"/>
<accession>A0A091HXX6</accession>
<comment type="subcellular location">
    <subcellularLocation>
        <location evidence="1">Nucleus</location>
    </subcellularLocation>
</comment>
<evidence type="ECO:0000256" key="9">
    <source>
        <dbReference type="ARBA" id="ARBA00023163"/>
    </source>
</evidence>
<keyword evidence="3" id="KW-0479">Metal-binding</keyword>
<keyword evidence="5 11" id="KW-0863">Zinc-finger</keyword>
<gene>
    <name evidence="13" type="ORF">N300_07263</name>
</gene>
<evidence type="ECO:0000313" key="13">
    <source>
        <dbReference type="EMBL" id="KFP00802.1"/>
    </source>
</evidence>
<dbReference type="EMBL" id="KL217984">
    <property type="protein sequence ID" value="KFP00802.1"/>
    <property type="molecule type" value="Genomic_DNA"/>
</dbReference>
<evidence type="ECO:0000256" key="1">
    <source>
        <dbReference type="ARBA" id="ARBA00004123"/>
    </source>
</evidence>
<evidence type="ECO:0000313" key="14">
    <source>
        <dbReference type="Proteomes" id="UP000054308"/>
    </source>
</evidence>
<evidence type="ECO:0000256" key="7">
    <source>
        <dbReference type="ARBA" id="ARBA00023015"/>
    </source>
</evidence>
<feature type="domain" description="C2H2-type" evidence="12">
    <location>
        <begin position="27"/>
        <end position="51"/>
    </location>
</feature>
<feature type="domain" description="C2H2-type" evidence="12">
    <location>
        <begin position="1"/>
        <end position="26"/>
    </location>
</feature>
<keyword evidence="7" id="KW-0805">Transcription regulation</keyword>
<evidence type="ECO:0000256" key="3">
    <source>
        <dbReference type="ARBA" id="ARBA00022723"/>
    </source>
</evidence>
<protein>
    <submittedName>
        <fullName evidence="13">Zinc finger and SCAN domain-containing protein 32</fullName>
    </submittedName>
</protein>
<dbReference type="AlphaFoldDB" id="A0A091HXX6"/>
<evidence type="ECO:0000256" key="8">
    <source>
        <dbReference type="ARBA" id="ARBA00023125"/>
    </source>
</evidence>
<dbReference type="GO" id="GO:0000981">
    <property type="term" value="F:DNA-binding transcription factor activity, RNA polymerase II-specific"/>
    <property type="evidence" value="ECO:0007669"/>
    <property type="project" value="TreeGrafter"/>
</dbReference>
<evidence type="ECO:0000256" key="2">
    <source>
        <dbReference type="ARBA" id="ARBA00006991"/>
    </source>
</evidence>
<keyword evidence="8" id="KW-0238">DNA-binding</keyword>
<feature type="non-terminal residue" evidence="13">
    <location>
        <position position="1"/>
    </location>
</feature>
<dbReference type="Gene3D" id="3.30.160.60">
    <property type="entry name" value="Classic Zinc Finger"/>
    <property type="match status" value="2"/>
</dbReference>
<evidence type="ECO:0000259" key="12">
    <source>
        <dbReference type="PROSITE" id="PS50157"/>
    </source>
</evidence>
<keyword evidence="14" id="KW-1185">Reference proteome</keyword>
<dbReference type="Proteomes" id="UP000054308">
    <property type="component" value="Unassembled WGS sequence"/>
</dbReference>
<dbReference type="PANTHER" id="PTHR23226:SF416">
    <property type="entry name" value="FI01424P"/>
    <property type="match status" value="1"/>
</dbReference>
<evidence type="ECO:0000256" key="11">
    <source>
        <dbReference type="PROSITE-ProRule" id="PRU00042"/>
    </source>
</evidence>
<dbReference type="STRING" id="9244.A0A091HXX6"/>
<dbReference type="GO" id="GO:0005634">
    <property type="term" value="C:nucleus"/>
    <property type="evidence" value="ECO:0007669"/>
    <property type="project" value="UniProtKB-SubCell"/>
</dbReference>
<feature type="non-terminal residue" evidence="13">
    <location>
        <position position="51"/>
    </location>
</feature>
<evidence type="ECO:0000256" key="5">
    <source>
        <dbReference type="ARBA" id="ARBA00022771"/>
    </source>
</evidence>
<dbReference type="Pfam" id="PF00096">
    <property type="entry name" value="zf-C2H2"/>
    <property type="match status" value="2"/>
</dbReference>
<dbReference type="GO" id="GO:0008270">
    <property type="term" value="F:zinc ion binding"/>
    <property type="evidence" value="ECO:0007669"/>
    <property type="project" value="UniProtKB-KW"/>
</dbReference>
<organism evidence="13 14">
    <name type="scientific">Calypte anna</name>
    <name type="common">Anna's hummingbird</name>
    <name type="synonym">Archilochus anna</name>
    <dbReference type="NCBI Taxonomy" id="9244"/>
    <lineage>
        <taxon>Eukaryota</taxon>
        <taxon>Metazoa</taxon>
        <taxon>Chordata</taxon>
        <taxon>Craniata</taxon>
        <taxon>Vertebrata</taxon>
        <taxon>Euteleostomi</taxon>
        <taxon>Archelosauria</taxon>
        <taxon>Archosauria</taxon>
        <taxon>Dinosauria</taxon>
        <taxon>Saurischia</taxon>
        <taxon>Theropoda</taxon>
        <taxon>Coelurosauria</taxon>
        <taxon>Aves</taxon>
        <taxon>Neognathae</taxon>
        <taxon>Neoaves</taxon>
        <taxon>Strisores</taxon>
        <taxon>Apodiformes</taxon>
        <taxon>Trochilidae</taxon>
        <taxon>Calypte</taxon>
    </lineage>
</organism>
<dbReference type="PROSITE" id="PS00028">
    <property type="entry name" value="ZINC_FINGER_C2H2_1"/>
    <property type="match status" value="1"/>
</dbReference>
<dbReference type="SMART" id="SM00355">
    <property type="entry name" value="ZnF_C2H2"/>
    <property type="match status" value="2"/>
</dbReference>
<dbReference type="GO" id="GO:0000978">
    <property type="term" value="F:RNA polymerase II cis-regulatory region sequence-specific DNA binding"/>
    <property type="evidence" value="ECO:0007669"/>
    <property type="project" value="TreeGrafter"/>
</dbReference>
<keyword evidence="9" id="KW-0804">Transcription</keyword>
<name>A0A091HXX6_CALAN</name>
<reference evidence="13 14" key="1">
    <citation type="submission" date="2014-04" db="EMBL/GenBank/DDBJ databases">
        <title>Genome evolution of avian class.</title>
        <authorList>
            <person name="Zhang G."/>
            <person name="Li C."/>
        </authorList>
    </citation>
    <scope>NUCLEOTIDE SEQUENCE [LARGE SCALE GENOMIC DNA]</scope>
    <source>
        <strain evidence="13">BGI_N300</strain>
    </source>
</reference>
<dbReference type="FunFam" id="3.30.160.60:FF:001532">
    <property type="entry name" value="Zinc finger protein 483"/>
    <property type="match status" value="1"/>
</dbReference>
<evidence type="ECO:0000256" key="4">
    <source>
        <dbReference type="ARBA" id="ARBA00022737"/>
    </source>
</evidence>